<accession>A0A9W9IEY9</accession>
<proteinExistence type="predicted"/>
<dbReference type="RefSeq" id="XP_056545969.1">
    <property type="nucleotide sequence ID" value="XM_056682363.1"/>
</dbReference>
<sequence length="453" mass="51809">MESGRNSTPDPDANTRASDLDFVTYNEDHEICNPDGEHRATKLLERCQSILDGNGSLARHSYRDPYVLYGSTLEENIRRELNHRQPYLVVGDNAQDQPTNSLNWVDIIREAKDTDFTLQDDGTYHYQTRGLLIQLSEHEWRYILGFPKLLEPWPHPQDLKMEDVIVRHLIGELETYEQALMAAVKRKKVIVTKLNERRKMVRHYLTAQSQPSATLGSPIPRLPSKEASPVNSIIHDTRGDIAYATPTQLPLSTDQYSEQNMEIHGDQTENSLGPSMDIEPNTEQREGTRDTDMPIFNGRPPTSTPQAAGWTMDDLLNNPMAFSDCESSEPRDLESPHTPTSKRRPPLIQSEEEKKSGYKFVKDRLASKMAWDQISQEYNTAFGIDCSKQSLISLHDRKKGEHGDKRQWSPLTFVIVCISPRSEVVSSISNPPFMKNTYYWYQPAPTKWYKCVA</sequence>
<gene>
    <name evidence="2" type="ORF">N7482_000238</name>
</gene>
<dbReference type="EMBL" id="JAPQKN010000001">
    <property type="protein sequence ID" value="KAJ5174361.1"/>
    <property type="molecule type" value="Genomic_DNA"/>
</dbReference>
<evidence type="ECO:0000256" key="1">
    <source>
        <dbReference type="SAM" id="MobiDB-lite"/>
    </source>
</evidence>
<keyword evidence="3" id="KW-1185">Reference proteome</keyword>
<dbReference type="AlphaFoldDB" id="A0A9W9IEY9"/>
<protein>
    <submittedName>
        <fullName evidence="2">Uncharacterized protein</fullName>
    </submittedName>
</protein>
<dbReference type="OrthoDB" id="4362883at2759"/>
<evidence type="ECO:0000313" key="2">
    <source>
        <dbReference type="EMBL" id="KAJ5174361.1"/>
    </source>
</evidence>
<dbReference type="GeneID" id="81421539"/>
<comment type="caution">
    <text evidence="2">The sequence shown here is derived from an EMBL/GenBank/DDBJ whole genome shotgun (WGS) entry which is preliminary data.</text>
</comment>
<feature type="compositionally biased region" description="Basic and acidic residues" evidence="1">
    <location>
        <begin position="282"/>
        <end position="292"/>
    </location>
</feature>
<organism evidence="2 3">
    <name type="scientific">Penicillium canariense</name>
    <dbReference type="NCBI Taxonomy" id="189055"/>
    <lineage>
        <taxon>Eukaryota</taxon>
        <taxon>Fungi</taxon>
        <taxon>Dikarya</taxon>
        <taxon>Ascomycota</taxon>
        <taxon>Pezizomycotina</taxon>
        <taxon>Eurotiomycetes</taxon>
        <taxon>Eurotiomycetidae</taxon>
        <taxon>Eurotiales</taxon>
        <taxon>Aspergillaceae</taxon>
        <taxon>Penicillium</taxon>
    </lineage>
</organism>
<name>A0A9W9IEY9_9EURO</name>
<reference evidence="2" key="2">
    <citation type="journal article" date="2023" name="IMA Fungus">
        <title>Comparative genomic study of the Penicillium genus elucidates a diverse pangenome and 15 lateral gene transfer events.</title>
        <authorList>
            <person name="Petersen C."/>
            <person name="Sorensen T."/>
            <person name="Nielsen M.R."/>
            <person name="Sondergaard T.E."/>
            <person name="Sorensen J.L."/>
            <person name="Fitzpatrick D.A."/>
            <person name="Frisvad J.C."/>
            <person name="Nielsen K.L."/>
        </authorList>
    </citation>
    <scope>NUCLEOTIDE SEQUENCE</scope>
    <source>
        <strain evidence="2">IBT 26290</strain>
    </source>
</reference>
<reference evidence="2" key="1">
    <citation type="submission" date="2022-11" db="EMBL/GenBank/DDBJ databases">
        <authorList>
            <person name="Petersen C."/>
        </authorList>
    </citation>
    <scope>NUCLEOTIDE SEQUENCE</scope>
    <source>
        <strain evidence="2">IBT 26290</strain>
    </source>
</reference>
<evidence type="ECO:0000313" key="3">
    <source>
        <dbReference type="Proteomes" id="UP001149163"/>
    </source>
</evidence>
<dbReference type="Proteomes" id="UP001149163">
    <property type="component" value="Unassembled WGS sequence"/>
</dbReference>
<feature type="region of interest" description="Disordered" evidence="1">
    <location>
        <begin position="265"/>
        <end position="355"/>
    </location>
</feature>